<gene>
    <name evidence="2" type="ORF">R6U77_08590</name>
</gene>
<dbReference type="Proteomes" id="UP001322664">
    <property type="component" value="Chromosome"/>
</dbReference>
<name>A0ABZ0S363_9BACI</name>
<keyword evidence="3" id="KW-1185">Reference proteome</keyword>
<keyword evidence="1" id="KW-0472">Membrane</keyword>
<dbReference type="EMBL" id="CP137624">
    <property type="protein sequence ID" value="WPK13703.1"/>
    <property type="molecule type" value="Genomic_DNA"/>
</dbReference>
<keyword evidence="1" id="KW-0812">Transmembrane</keyword>
<evidence type="ECO:0000256" key="1">
    <source>
        <dbReference type="SAM" id="Phobius"/>
    </source>
</evidence>
<sequence length="84" mass="10111">MSQLKRFAFWLPLLACLNYVFELTVNPIKDILLTDPLLQRSLRMMGDIGYDSDQYQLLFPGFLVHFFLWFVYGRMIDWFVKQLI</sequence>
<keyword evidence="1" id="KW-1133">Transmembrane helix</keyword>
<proteinExistence type="predicted"/>
<evidence type="ECO:0000313" key="2">
    <source>
        <dbReference type="EMBL" id="WPK13703.1"/>
    </source>
</evidence>
<protein>
    <submittedName>
        <fullName evidence="2">Uncharacterized protein</fullName>
    </submittedName>
</protein>
<feature type="transmembrane region" description="Helical" evidence="1">
    <location>
        <begin position="54"/>
        <end position="72"/>
    </location>
</feature>
<organism evidence="2 3">
    <name type="scientific">Lysinibacillus louembei</name>
    <dbReference type="NCBI Taxonomy" id="1470088"/>
    <lineage>
        <taxon>Bacteria</taxon>
        <taxon>Bacillati</taxon>
        <taxon>Bacillota</taxon>
        <taxon>Bacilli</taxon>
        <taxon>Bacillales</taxon>
        <taxon>Bacillaceae</taxon>
        <taxon>Lysinibacillus</taxon>
    </lineage>
</organism>
<reference evidence="2 3" key="1">
    <citation type="submission" date="2023-09" db="EMBL/GenBank/DDBJ databases">
        <authorList>
            <person name="Page C.A."/>
            <person name="Perez-Diaz I.M."/>
        </authorList>
    </citation>
    <scope>NUCLEOTIDE SEQUENCE [LARGE SCALE GENOMIC DNA]</scope>
    <source>
        <strain evidence="2 3">Ll15</strain>
    </source>
</reference>
<dbReference type="RefSeq" id="WP_293923785.1">
    <property type="nucleotide sequence ID" value="NZ_CP137624.1"/>
</dbReference>
<evidence type="ECO:0000313" key="3">
    <source>
        <dbReference type="Proteomes" id="UP001322664"/>
    </source>
</evidence>
<accession>A0ABZ0S363</accession>